<accession>A0ABP2CR92</accession>
<feature type="transmembrane region" description="Helical" evidence="10">
    <location>
        <begin position="157"/>
        <end position="175"/>
    </location>
</feature>
<keyword evidence="7 10" id="KW-0472">Membrane</keyword>
<evidence type="ECO:0000256" key="2">
    <source>
        <dbReference type="ARBA" id="ARBA00005801"/>
    </source>
</evidence>
<feature type="transmembrane region" description="Helical" evidence="10">
    <location>
        <begin position="12"/>
        <end position="34"/>
    </location>
</feature>
<evidence type="ECO:0000256" key="5">
    <source>
        <dbReference type="ARBA" id="ARBA00022692"/>
    </source>
</evidence>
<feature type="domain" description="Prepilin peptidase A24 N-terminal" evidence="12">
    <location>
        <begin position="18"/>
        <end position="123"/>
    </location>
</feature>
<comment type="catalytic activity">
    <reaction evidence="9">
        <text>Typically cleaves a -Gly-|-Phe- bond to release an N-terminal, basic peptide of 5-8 residues from type IV prepilin, and then N-methylates the new N-terminal amino group, the methyl donor being S-adenosyl-L-methionine.</text>
        <dbReference type="EC" id="3.4.23.43"/>
    </reaction>
</comment>
<dbReference type="PANTHER" id="PTHR30487:SF0">
    <property type="entry name" value="PREPILIN LEADER PEPTIDASE_N-METHYLTRANSFERASE-RELATED"/>
    <property type="match status" value="1"/>
</dbReference>
<dbReference type="InterPro" id="IPR050882">
    <property type="entry name" value="Prepilin_peptidase/N-MTase"/>
</dbReference>
<dbReference type="Gene3D" id="1.20.120.1220">
    <property type="match status" value="1"/>
</dbReference>
<dbReference type="InterPro" id="IPR014032">
    <property type="entry name" value="Peptidase_A24A_bac"/>
</dbReference>
<dbReference type="RefSeq" id="WP_006956755.1">
    <property type="nucleotide sequence ID" value="NZ_CH672409.1"/>
</dbReference>
<dbReference type="Pfam" id="PF06750">
    <property type="entry name" value="A24_N_bact"/>
    <property type="match status" value="1"/>
</dbReference>
<evidence type="ECO:0000256" key="9">
    <source>
        <dbReference type="RuleBase" id="RU003794"/>
    </source>
</evidence>
<evidence type="ECO:0000313" key="14">
    <source>
        <dbReference type="Proteomes" id="UP000016543"/>
    </source>
</evidence>
<comment type="similarity">
    <text evidence="2 8">Belongs to the peptidase A24 family.</text>
</comment>
<dbReference type="EMBL" id="AAMX01000014">
    <property type="protein sequence ID" value="EAQ31602.1"/>
    <property type="molecule type" value="Genomic_DNA"/>
</dbReference>
<keyword evidence="9" id="KW-0378">Hydrolase</keyword>
<keyword evidence="9" id="KW-0511">Multifunctional enzyme</keyword>
<feature type="transmembrane region" description="Helical" evidence="10">
    <location>
        <begin position="181"/>
        <end position="202"/>
    </location>
</feature>
<protein>
    <recommendedName>
        <fullName evidence="9">Prepilin leader peptidase/N-methyltransferase</fullName>
        <ecNumber evidence="9">2.1.1.-</ecNumber>
        <ecNumber evidence="9">3.4.23.43</ecNumber>
    </recommendedName>
</protein>
<keyword evidence="4" id="KW-0997">Cell inner membrane</keyword>
<keyword evidence="5 9" id="KW-0812">Transmembrane</keyword>
<reference evidence="13 14" key="1">
    <citation type="submission" date="2006-01" db="EMBL/GenBank/DDBJ databases">
        <authorList>
            <person name="Brettar I."/>
            <person name="Hofle M."/>
            <person name="Ferriera S."/>
            <person name="Johnson J."/>
            <person name="Kravitz S."/>
            <person name="Halpern A."/>
            <person name="Remington K."/>
            <person name="Beeson K."/>
            <person name="Tran B."/>
            <person name="Rogers Y.-H."/>
            <person name="Friedman R."/>
            <person name="Venter J.C."/>
        </authorList>
    </citation>
    <scope>NUCLEOTIDE SEQUENCE [LARGE SCALE GENOMIC DNA]</scope>
    <source>
        <strain evidence="13 14">OS145</strain>
    </source>
</reference>
<feature type="transmembrane region" description="Helical" evidence="10">
    <location>
        <begin position="214"/>
        <end position="247"/>
    </location>
</feature>
<evidence type="ECO:0000313" key="13">
    <source>
        <dbReference type="EMBL" id="EAQ31602.1"/>
    </source>
</evidence>
<keyword evidence="3" id="KW-1003">Cell membrane</keyword>
<comment type="subcellular location">
    <subcellularLocation>
        <location evidence="1">Cell inner membrane</location>
        <topology evidence="1">Multi-pass membrane protein</topology>
    </subcellularLocation>
    <subcellularLocation>
        <location evidence="9">Cell membrane</location>
        <topology evidence="9">Multi-pass membrane protein</topology>
    </subcellularLocation>
</comment>
<evidence type="ECO:0000256" key="1">
    <source>
        <dbReference type="ARBA" id="ARBA00004429"/>
    </source>
</evidence>
<evidence type="ECO:0000256" key="3">
    <source>
        <dbReference type="ARBA" id="ARBA00022475"/>
    </source>
</evidence>
<feature type="transmembrane region" description="Helical" evidence="10">
    <location>
        <begin position="253"/>
        <end position="272"/>
    </location>
</feature>
<dbReference type="PRINTS" id="PR00864">
    <property type="entry name" value="PREPILNPTASE"/>
</dbReference>
<gene>
    <name evidence="13" type="ORF">OS145_05145</name>
</gene>
<dbReference type="Proteomes" id="UP000016543">
    <property type="component" value="Unassembled WGS sequence"/>
</dbReference>
<proteinExistence type="inferred from homology"/>
<keyword evidence="9" id="KW-0808">Transferase</keyword>
<keyword evidence="9" id="KW-0645">Protease</keyword>
<evidence type="ECO:0000256" key="4">
    <source>
        <dbReference type="ARBA" id="ARBA00022519"/>
    </source>
</evidence>
<evidence type="ECO:0000259" key="11">
    <source>
        <dbReference type="Pfam" id="PF01478"/>
    </source>
</evidence>
<dbReference type="PANTHER" id="PTHR30487">
    <property type="entry name" value="TYPE 4 PREPILIN-LIKE PROTEINS LEADER PEPTIDE-PROCESSING ENZYME"/>
    <property type="match status" value="1"/>
</dbReference>
<dbReference type="InterPro" id="IPR000045">
    <property type="entry name" value="Prepilin_IV_endopep_pep"/>
</dbReference>
<keyword evidence="14" id="KW-1185">Reference proteome</keyword>
<dbReference type="EC" id="3.4.23.43" evidence="9"/>
<dbReference type="EC" id="2.1.1.-" evidence="9"/>
<keyword evidence="6 10" id="KW-1133">Transmembrane helix</keyword>
<sequence length="286" mass="31544">MDVLLAATSWQALLIAGLLGASVGSFLNVVIARLPKQLQLQWKYECAELAGEPVREKTQFNIAVPGSHCPQCQHAVAWYDNIPILSYLVLRAQCRHCNTPIPIYYWLVEVATTLIFLALSWQFGLTISFWVFGTALSLLIAMTVIDYQHQLLPDNLTYPLLWLALLWSISPLSTVTPSQAIIGAVVGYLSLWSLYWVFKLLTGKEGMGYGDFKLLAALSAFTGVTLLPVTVIFSAVAGILIGLAVAIKHKQSVPIPFGPFLAIGGVISYLWGETLLQSYWQWLGVM</sequence>
<comment type="caution">
    <text evidence="13">The sequence shown here is derived from an EMBL/GenBank/DDBJ whole genome shotgun (WGS) entry which is preliminary data.</text>
</comment>
<feature type="transmembrane region" description="Helical" evidence="10">
    <location>
        <begin position="103"/>
        <end position="121"/>
    </location>
</feature>
<dbReference type="InterPro" id="IPR010627">
    <property type="entry name" value="Prepilin_pept_A24_N"/>
</dbReference>
<comment type="function">
    <text evidence="9">Plays an essential role in type IV pili and type II pseudopili formation by proteolytically removing the leader sequence from substrate proteins and subsequently monomethylating the alpha-amino group of the newly exposed N-terminal phenylalanine.</text>
</comment>
<evidence type="ECO:0000256" key="8">
    <source>
        <dbReference type="RuleBase" id="RU003793"/>
    </source>
</evidence>
<evidence type="ECO:0000256" key="6">
    <source>
        <dbReference type="ARBA" id="ARBA00022989"/>
    </source>
</evidence>
<evidence type="ECO:0000259" key="12">
    <source>
        <dbReference type="Pfam" id="PF06750"/>
    </source>
</evidence>
<name>A0ABP2CR92_9GAMM</name>
<feature type="transmembrane region" description="Helical" evidence="10">
    <location>
        <begin position="127"/>
        <end position="145"/>
    </location>
</feature>
<organism evidence="13 14">
    <name type="scientific">Idiomarina baltica OS145</name>
    <dbReference type="NCBI Taxonomy" id="314276"/>
    <lineage>
        <taxon>Bacteria</taxon>
        <taxon>Pseudomonadati</taxon>
        <taxon>Pseudomonadota</taxon>
        <taxon>Gammaproteobacteria</taxon>
        <taxon>Alteromonadales</taxon>
        <taxon>Idiomarinaceae</taxon>
        <taxon>Idiomarina</taxon>
    </lineage>
</organism>
<feature type="domain" description="Prepilin type IV endopeptidase peptidase" evidence="11">
    <location>
        <begin position="136"/>
        <end position="243"/>
    </location>
</feature>
<evidence type="ECO:0000256" key="7">
    <source>
        <dbReference type="ARBA" id="ARBA00023136"/>
    </source>
</evidence>
<evidence type="ECO:0000256" key="10">
    <source>
        <dbReference type="SAM" id="Phobius"/>
    </source>
</evidence>
<keyword evidence="9" id="KW-0489">Methyltransferase</keyword>
<dbReference type="Pfam" id="PF01478">
    <property type="entry name" value="Peptidase_A24"/>
    <property type="match status" value="1"/>
</dbReference>